<evidence type="ECO:0000313" key="3">
    <source>
        <dbReference type="Proteomes" id="UP000799118"/>
    </source>
</evidence>
<evidence type="ECO:0000259" key="1">
    <source>
        <dbReference type="Pfam" id="PF13649"/>
    </source>
</evidence>
<name>A0A6A4IGP3_9AGAR</name>
<sequence length="135" mass="15073">MKTDLVRDFDYSGPVLDVTCGTGNVWQSASRSQCFHRADRNRAPKKMLEADAVKKYYAAVKIGSMQELVMSAGEFDCIICFGALHFLTATHFNAVLPQMFMLTRKSVMLEIDKIDAQPWNGVAPELGSYWSSQGL</sequence>
<dbReference type="Proteomes" id="UP000799118">
    <property type="component" value="Unassembled WGS sequence"/>
</dbReference>
<reference evidence="2" key="1">
    <citation type="journal article" date="2019" name="Environ. Microbiol.">
        <title>Fungal ecological strategies reflected in gene transcription - a case study of two litter decomposers.</title>
        <authorList>
            <person name="Barbi F."/>
            <person name="Kohler A."/>
            <person name="Barry K."/>
            <person name="Baskaran P."/>
            <person name="Daum C."/>
            <person name="Fauchery L."/>
            <person name="Ihrmark K."/>
            <person name="Kuo A."/>
            <person name="LaButti K."/>
            <person name="Lipzen A."/>
            <person name="Morin E."/>
            <person name="Grigoriev I.V."/>
            <person name="Henrissat B."/>
            <person name="Lindahl B."/>
            <person name="Martin F."/>
        </authorList>
    </citation>
    <scope>NUCLEOTIDE SEQUENCE</scope>
    <source>
        <strain evidence="2">JB14</strain>
    </source>
</reference>
<dbReference type="AlphaFoldDB" id="A0A6A4IGP3"/>
<keyword evidence="3" id="KW-1185">Reference proteome</keyword>
<gene>
    <name evidence="2" type="ORF">BT96DRAFT_55744</name>
</gene>
<dbReference type="InterPro" id="IPR041698">
    <property type="entry name" value="Methyltransf_25"/>
</dbReference>
<dbReference type="SUPFAM" id="SSF53335">
    <property type="entry name" value="S-adenosyl-L-methionine-dependent methyltransferases"/>
    <property type="match status" value="1"/>
</dbReference>
<dbReference type="OrthoDB" id="66144at2759"/>
<dbReference type="EMBL" id="ML769393">
    <property type="protein sequence ID" value="KAE9407944.1"/>
    <property type="molecule type" value="Genomic_DNA"/>
</dbReference>
<feature type="domain" description="Methyltransferase" evidence="1">
    <location>
        <begin position="15"/>
        <end position="104"/>
    </location>
</feature>
<organism evidence="2 3">
    <name type="scientific">Gymnopus androsaceus JB14</name>
    <dbReference type="NCBI Taxonomy" id="1447944"/>
    <lineage>
        <taxon>Eukaryota</taxon>
        <taxon>Fungi</taxon>
        <taxon>Dikarya</taxon>
        <taxon>Basidiomycota</taxon>
        <taxon>Agaricomycotina</taxon>
        <taxon>Agaricomycetes</taxon>
        <taxon>Agaricomycetidae</taxon>
        <taxon>Agaricales</taxon>
        <taxon>Marasmiineae</taxon>
        <taxon>Omphalotaceae</taxon>
        <taxon>Gymnopus</taxon>
    </lineage>
</organism>
<protein>
    <recommendedName>
        <fullName evidence="1">Methyltransferase domain-containing protein</fullName>
    </recommendedName>
</protein>
<evidence type="ECO:0000313" key="2">
    <source>
        <dbReference type="EMBL" id="KAE9407944.1"/>
    </source>
</evidence>
<dbReference type="Gene3D" id="3.40.50.150">
    <property type="entry name" value="Vaccinia Virus protein VP39"/>
    <property type="match status" value="1"/>
</dbReference>
<dbReference type="Pfam" id="PF13649">
    <property type="entry name" value="Methyltransf_25"/>
    <property type="match status" value="1"/>
</dbReference>
<accession>A0A6A4IGP3</accession>
<proteinExistence type="predicted"/>
<dbReference type="InterPro" id="IPR029063">
    <property type="entry name" value="SAM-dependent_MTases_sf"/>
</dbReference>